<dbReference type="Proteomes" id="UP000475862">
    <property type="component" value="Unassembled WGS sequence"/>
</dbReference>
<gene>
    <name evidence="3" type="ORF">AGLY_017635</name>
</gene>
<organism evidence="3 4">
    <name type="scientific">Aphis glycines</name>
    <name type="common">Soybean aphid</name>
    <dbReference type="NCBI Taxonomy" id="307491"/>
    <lineage>
        <taxon>Eukaryota</taxon>
        <taxon>Metazoa</taxon>
        <taxon>Ecdysozoa</taxon>
        <taxon>Arthropoda</taxon>
        <taxon>Hexapoda</taxon>
        <taxon>Insecta</taxon>
        <taxon>Pterygota</taxon>
        <taxon>Neoptera</taxon>
        <taxon>Paraneoptera</taxon>
        <taxon>Hemiptera</taxon>
        <taxon>Sternorrhyncha</taxon>
        <taxon>Aphidomorpha</taxon>
        <taxon>Aphidoidea</taxon>
        <taxon>Aphididae</taxon>
        <taxon>Aphidini</taxon>
        <taxon>Aphis</taxon>
        <taxon>Aphis</taxon>
    </lineage>
</organism>
<dbReference type="Pfam" id="PF13843">
    <property type="entry name" value="DDE_Tnp_1_7"/>
    <property type="match status" value="2"/>
</dbReference>
<feature type="compositionally biased region" description="Low complexity" evidence="1">
    <location>
        <begin position="360"/>
        <end position="370"/>
    </location>
</feature>
<evidence type="ECO:0000313" key="3">
    <source>
        <dbReference type="EMBL" id="KAE9521962.1"/>
    </source>
</evidence>
<dbReference type="InterPro" id="IPR029526">
    <property type="entry name" value="PGBD"/>
</dbReference>
<dbReference type="AlphaFoldDB" id="A0A6G0SUL7"/>
<keyword evidence="4" id="KW-1185">Reference proteome</keyword>
<evidence type="ECO:0000313" key="4">
    <source>
        <dbReference type="Proteomes" id="UP000475862"/>
    </source>
</evidence>
<dbReference type="OrthoDB" id="6625406at2759"/>
<feature type="domain" description="PiggyBac transposable element-derived protein" evidence="2">
    <location>
        <begin position="1"/>
        <end position="163"/>
    </location>
</feature>
<dbReference type="PANTHER" id="PTHR47272:SF2">
    <property type="entry name" value="PIGGYBAC TRANSPOSABLE ELEMENT-DERIVED PROTEIN 3-LIKE"/>
    <property type="match status" value="1"/>
</dbReference>
<evidence type="ECO:0000259" key="2">
    <source>
        <dbReference type="Pfam" id="PF13843"/>
    </source>
</evidence>
<name>A0A6G0SUL7_APHGL</name>
<accession>A0A6G0SUL7</accession>
<sequence>MVEMTNRYAIQNGSSWNKPTDIWEIKTFITLHIRMGCLKYPRVRMYWDTTLGLSNFSQYMTVNRFFSLRTNFHVVDNLTLSNDNKDRFKKVRPMYDCVRKRCKQLIVERNISIDEQIVPFTGKLNIKQYCKGKPNPWGVKIYVMCGSSGTIYDFLLYQGSATKFDIPPQIQKQTSWDGRKCRINSDTRFGKKQTFKPPFLNDKWMASKGRGTTDEIRNKEDTICLVKWYDNKPVYMCSNLIASGEVEKVKRWDKKTKQYLDIEQPEVIKMYNKSMGGVDKIDQLIAYYRIFIKSKKWTLRMMFHAIDMACCNSWLEYLKDCDIFKIKKKDRMDLLNFKLRLADNLINLGSSAVTKSRGRPSSSTPKNSPQTKKKKKEPLPHEETRKDLIGHLPITERVKTSIDPMAFIEYGKWVLPKFVILNKLFQSDKPIIWLMYSKMSITYIDILYSYMRRLNNPLSVDPNNTSYFLPINQMYLGIDVMNMLQKLEIAKNQVMVQDVLEHCRKKSIKPNQQNCHDYLGDVCDGMGAVLFVSLIVVANELHKNPVGLLFNYPIAQHSLPWSPKGELKLNSYGRCR</sequence>
<dbReference type="EMBL" id="VYZN01001798">
    <property type="protein sequence ID" value="KAE9521962.1"/>
    <property type="molecule type" value="Genomic_DNA"/>
</dbReference>
<comment type="caution">
    <text evidence="3">The sequence shown here is derived from an EMBL/GenBank/DDBJ whole genome shotgun (WGS) entry which is preliminary data.</text>
</comment>
<feature type="domain" description="PiggyBac transposable element-derived protein" evidence="2">
    <location>
        <begin position="211"/>
        <end position="314"/>
    </location>
</feature>
<evidence type="ECO:0000256" key="1">
    <source>
        <dbReference type="SAM" id="MobiDB-lite"/>
    </source>
</evidence>
<dbReference type="PANTHER" id="PTHR47272">
    <property type="entry name" value="DDE_TNP_1_7 DOMAIN-CONTAINING PROTEIN"/>
    <property type="match status" value="1"/>
</dbReference>
<feature type="region of interest" description="Disordered" evidence="1">
    <location>
        <begin position="352"/>
        <end position="382"/>
    </location>
</feature>
<protein>
    <recommendedName>
        <fullName evidence="2">PiggyBac transposable element-derived protein domain-containing protein</fullName>
    </recommendedName>
</protein>
<reference evidence="3 4" key="1">
    <citation type="submission" date="2019-08" db="EMBL/GenBank/DDBJ databases">
        <title>The genome of the soybean aphid Biotype 1, its phylome, world population structure and adaptation to the North American continent.</title>
        <authorList>
            <person name="Giordano R."/>
            <person name="Donthu R.K."/>
            <person name="Hernandez A.G."/>
            <person name="Wright C.L."/>
            <person name="Zimin A.V."/>
        </authorList>
    </citation>
    <scope>NUCLEOTIDE SEQUENCE [LARGE SCALE GENOMIC DNA]</scope>
    <source>
        <tissue evidence="3">Whole aphids</tissue>
    </source>
</reference>
<proteinExistence type="predicted"/>